<protein>
    <recommendedName>
        <fullName evidence="2">protein-glutamate methylesterase</fullName>
        <ecNumber evidence="2">3.1.1.61</ecNumber>
    </recommendedName>
</protein>
<evidence type="ECO:0000259" key="5">
    <source>
        <dbReference type="PROSITE" id="PS50122"/>
    </source>
</evidence>
<gene>
    <name evidence="6" type="ORF">FDO65_10845</name>
</gene>
<dbReference type="GO" id="GO:0008984">
    <property type="term" value="F:protein-glutamate methylesterase activity"/>
    <property type="evidence" value="ECO:0007669"/>
    <property type="project" value="UniProtKB-EC"/>
</dbReference>
<organism evidence="6 7">
    <name type="scientific">Nakamurella flava</name>
    <dbReference type="NCBI Taxonomy" id="2576308"/>
    <lineage>
        <taxon>Bacteria</taxon>
        <taxon>Bacillati</taxon>
        <taxon>Actinomycetota</taxon>
        <taxon>Actinomycetes</taxon>
        <taxon>Nakamurellales</taxon>
        <taxon>Nakamurellaceae</taxon>
        <taxon>Nakamurella</taxon>
    </lineage>
</organism>
<dbReference type="EMBL" id="SZZH01000001">
    <property type="protein sequence ID" value="TKV61991.1"/>
    <property type="molecule type" value="Genomic_DNA"/>
</dbReference>
<dbReference type="RefSeq" id="WP_137449296.1">
    <property type="nucleotide sequence ID" value="NZ_SZZH01000001.1"/>
</dbReference>
<feature type="active site" evidence="4">
    <location>
        <position position="11"/>
    </location>
</feature>
<feature type="domain" description="CheB-type methylesterase" evidence="5">
    <location>
        <begin position="1"/>
        <end position="181"/>
    </location>
</feature>
<evidence type="ECO:0000256" key="2">
    <source>
        <dbReference type="ARBA" id="ARBA00039140"/>
    </source>
</evidence>
<reference evidence="6 7" key="1">
    <citation type="submission" date="2019-05" db="EMBL/GenBank/DDBJ databases">
        <title>Nakamurella sp. N5BH11, whole genome shotgun sequence.</title>
        <authorList>
            <person name="Tuo L."/>
        </authorList>
    </citation>
    <scope>NUCLEOTIDE SEQUENCE [LARGE SCALE GENOMIC DNA]</scope>
    <source>
        <strain evidence="6 7">N5BH11</strain>
    </source>
</reference>
<comment type="caution">
    <text evidence="6">The sequence shown here is derived from an EMBL/GenBank/DDBJ whole genome shotgun (WGS) entry which is preliminary data.</text>
</comment>
<dbReference type="Gene3D" id="3.40.50.180">
    <property type="entry name" value="Methylesterase CheB, C-terminal domain"/>
    <property type="match status" value="1"/>
</dbReference>
<keyword evidence="7" id="KW-1185">Reference proteome</keyword>
<dbReference type="PANTHER" id="PTHR42872:SF6">
    <property type="entry name" value="PROTEIN-GLUTAMATE METHYLESTERASE_PROTEIN-GLUTAMINE GLUTAMINASE"/>
    <property type="match status" value="1"/>
</dbReference>
<accession>A0A4U6QNF7</accession>
<dbReference type="PIRSF" id="PIRSF036461">
    <property type="entry name" value="Chmtx_methlestr"/>
    <property type="match status" value="1"/>
</dbReference>
<feature type="active site" evidence="4">
    <location>
        <position position="38"/>
    </location>
</feature>
<comment type="catalytic activity">
    <reaction evidence="3">
        <text>[protein]-L-glutamate 5-O-methyl ester + H2O = L-glutamyl-[protein] + methanol + H(+)</text>
        <dbReference type="Rhea" id="RHEA:23236"/>
        <dbReference type="Rhea" id="RHEA-COMP:10208"/>
        <dbReference type="Rhea" id="RHEA-COMP:10311"/>
        <dbReference type="ChEBI" id="CHEBI:15377"/>
        <dbReference type="ChEBI" id="CHEBI:15378"/>
        <dbReference type="ChEBI" id="CHEBI:17790"/>
        <dbReference type="ChEBI" id="CHEBI:29973"/>
        <dbReference type="ChEBI" id="CHEBI:82795"/>
        <dbReference type="EC" id="3.1.1.61"/>
    </reaction>
</comment>
<dbReference type="InterPro" id="IPR000673">
    <property type="entry name" value="Sig_transdc_resp-reg_Me-estase"/>
</dbReference>
<evidence type="ECO:0000313" key="7">
    <source>
        <dbReference type="Proteomes" id="UP000306985"/>
    </source>
</evidence>
<dbReference type="OrthoDB" id="9793421at2"/>
<dbReference type="PROSITE" id="PS50122">
    <property type="entry name" value="CHEB"/>
    <property type="match status" value="1"/>
</dbReference>
<dbReference type="PANTHER" id="PTHR42872">
    <property type="entry name" value="PROTEIN-GLUTAMATE METHYLESTERASE/PROTEIN-GLUTAMINE GLUTAMINASE"/>
    <property type="match status" value="1"/>
</dbReference>
<dbReference type="GO" id="GO:0005737">
    <property type="term" value="C:cytoplasm"/>
    <property type="evidence" value="ECO:0007669"/>
    <property type="project" value="InterPro"/>
</dbReference>
<dbReference type="SUPFAM" id="SSF52738">
    <property type="entry name" value="Methylesterase CheB, C-terminal domain"/>
    <property type="match status" value="1"/>
</dbReference>
<dbReference type="Proteomes" id="UP000306985">
    <property type="component" value="Unassembled WGS sequence"/>
</dbReference>
<evidence type="ECO:0000256" key="3">
    <source>
        <dbReference type="ARBA" id="ARBA00048267"/>
    </source>
</evidence>
<dbReference type="AlphaFoldDB" id="A0A4U6QNF7"/>
<dbReference type="GO" id="GO:0006935">
    <property type="term" value="P:chemotaxis"/>
    <property type="evidence" value="ECO:0007669"/>
    <property type="project" value="UniProtKB-UniRule"/>
</dbReference>
<keyword evidence="1 4" id="KW-0378">Hydrolase</keyword>
<name>A0A4U6QNF7_9ACTN</name>
<dbReference type="InterPro" id="IPR011247">
    <property type="entry name" value="Chemotax_prot-Glu_Me-esterase"/>
</dbReference>
<dbReference type="Pfam" id="PF01339">
    <property type="entry name" value="CheB_methylest"/>
    <property type="match status" value="1"/>
</dbReference>
<evidence type="ECO:0000256" key="4">
    <source>
        <dbReference type="PROSITE-ProRule" id="PRU00050"/>
    </source>
</evidence>
<proteinExistence type="predicted"/>
<dbReference type="InterPro" id="IPR035909">
    <property type="entry name" value="CheB_C"/>
</dbReference>
<feature type="active site" evidence="4">
    <location>
        <position position="130"/>
    </location>
</feature>
<dbReference type="EC" id="3.1.1.61" evidence="2"/>
<dbReference type="GO" id="GO:0000156">
    <property type="term" value="F:phosphorelay response regulator activity"/>
    <property type="evidence" value="ECO:0007669"/>
    <property type="project" value="InterPro"/>
</dbReference>
<sequence length="344" mass="35374">MHRDVIVIGASAGGVEALSTVVGGLPADLPAAVLVVLHTPANGAGVLPHILSRSGALPARHPADHEPLGRSVIWVAAPDHHLVVLDGHVTLTRGPRENGLRPAADVLFRTAARARGARVIGVVLSGALDDGTAGLTAVVGRGGVAVVQDPADALYEGMPSNALAGVPVDHVLPAAEIPALLQRLCLEDIGDQDPVVARRVDEEADVALMDDDARAEVSGSGAPSGYSCPDCSGVLWEVPDATLVRYRCRVGHAWSAEGLLGQQAEQLDGALWMALRVLEEKAALAVTLRDRADERGNAVTAGRFAEQAAEATDAAGVIRTLIQAHLGAPEGSAPHGAGRDRIGP</sequence>
<keyword evidence="4" id="KW-0145">Chemotaxis</keyword>
<evidence type="ECO:0000313" key="6">
    <source>
        <dbReference type="EMBL" id="TKV61991.1"/>
    </source>
</evidence>
<evidence type="ECO:0000256" key="1">
    <source>
        <dbReference type="ARBA" id="ARBA00022801"/>
    </source>
</evidence>
<dbReference type="CDD" id="cd16433">
    <property type="entry name" value="CheB"/>
    <property type="match status" value="1"/>
</dbReference>